<accession>A0ABU1BKH7</accession>
<dbReference type="InterPro" id="IPR000119">
    <property type="entry name" value="Hist_DNA-bd"/>
</dbReference>
<evidence type="ECO:0000256" key="1">
    <source>
        <dbReference type="ARBA" id="ARBA00010529"/>
    </source>
</evidence>
<dbReference type="Gene3D" id="4.10.520.10">
    <property type="entry name" value="IHF-like DNA-binding proteins"/>
    <property type="match status" value="1"/>
</dbReference>
<evidence type="ECO:0000256" key="3">
    <source>
        <dbReference type="ARBA" id="ARBA00023125"/>
    </source>
</evidence>
<name>A0ABU1BKH7_9BURK</name>
<dbReference type="Proteomes" id="UP001225596">
    <property type="component" value="Unassembled WGS sequence"/>
</dbReference>
<evidence type="ECO:0000313" key="6">
    <source>
        <dbReference type="Proteomes" id="UP001225596"/>
    </source>
</evidence>
<protein>
    <submittedName>
        <fullName evidence="5">HU family DNA-binding protein</fullName>
    </submittedName>
</protein>
<comment type="similarity">
    <text evidence="1 4">Belongs to the bacterial histone-like protein family.</text>
</comment>
<evidence type="ECO:0000256" key="4">
    <source>
        <dbReference type="RuleBase" id="RU003939"/>
    </source>
</evidence>
<evidence type="ECO:0000256" key="2">
    <source>
        <dbReference type="ARBA" id="ARBA00023067"/>
    </source>
</evidence>
<keyword evidence="2" id="KW-0226">DNA condensation</keyword>
<gene>
    <name evidence="5" type="ORF">Q8A64_03015</name>
</gene>
<dbReference type="SMART" id="SM00411">
    <property type="entry name" value="BHL"/>
    <property type="match status" value="1"/>
</dbReference>
<dbReference type="Pfam" id="PF00216">
    <property type="entry name" value="Bac_DNA_binding"/>
    <property type="match status" value="1"/>
</dbReference>
<evidence type="ECO:0000313" key="5">
    <source>
        <dbReference type="EMBL" id="MDQ9169377.1"/>
    </source>
</evidence>
<keyword evidence="3 5" id="KW-0238">DNA-binding</keyword>
<proteinExistence type="inferred from homology"/>
<sequence>MWRFRLEYALFVNEGKCMTKTEVVEQIAASNDLSKAQASRVLNDVIEIIQGSLKKDGRFSLPGIGTFTVGKRAARKGRNPATGETIKIKATKVARFKAAPALKEAANKFKG</sequence>
<dbReference type="SUPFAM" id="SSF47729">
    <property type="entry name" value="IHF-like DNA-binding proteins"/>
    <property type="match status" value="1"/>
</dbReference>
<dbReference type="InterPro" id="IPR010992">
    <property type="entry name" value="IHF-like_DNA-bd_dom_sf"/>
</dbReference>
<dbReference type="PANTHER" id="PTHR33175:SF3">
    <property type="entry name" value="DNA-BINDING PROTEIN HU-BETA"/>
    <property type="match status" value="1"/>
</dbReference>
<dbReference type="CDD" id="cd13831">
    <property type="entry name" value="HU"/>
    <property type="match status" value="1"/>
</dbReference>
<dbReference type="GO" id="GO:0003677">
    <property type="term" value="F:DNA binding"/>
    <property type="evidence" value="ECO:0007669"/>
    <property type="project" value="UniProtKB-KW"/>
</dbReference>
<dbReference type="PRINTS" id="PR01727">
    <property type="entry name" value="DNABINDINGHU"/>
</dbReference>
<organism evidence="5 6">
    <name type="scientific">Keguizhuia sedimenti</name>
    <dbReference type="NCBI Taxonomy" id="3064264"/>
    <lineage>
        <taxon>Bacteria</taxon>
        <taxon>Pseudomonadati</taxon>
        <taxon>Pseudomonadota</taxon>
        <taxon>Betaproteobacteria</taxon>
        <taxon>Burkholderiales</taxon>
        <taxon>Oxalobacteraceae</taxon>
        <taxon>Keguizhuia</taxon>
    </lineage>
</organism>
<dbReference type="PANTHER" id="PTHR33175">
    <property type="entry name" value="DNA-BINDING PROTEIN HU"/>
    <property type="match status" value="1"/>
</dbReference>
<comment type="caution">
    <text evidence="5">The sequence shown here is derived from an EMBL/GenBank/DDBJ whole genome shotgun (WGS) entry which is preliminary data.</text>
</comment>
<dbReference type="EMBL" id="JAUYVH010000001">
    <property type="protein sequence ID" value="MDQ9169377.1"/>
    <property type="molecule type" value="Genomic_DNA"/>
</dbReference>
<keyword evidence="6" id="KW-1185">Reference proteome</keyword>
<reference evidence="5 6" key="1">
    <citation type="submission" date="2023-08" db="EMBL/GenBank/DDBJ databases">
        <title>Oxalobacteraceae gen .nov., isolated from river sludge outside the plant.</title>
        <authorList>
            <person name="Zhao S.Y."/>
        </authorList>
    </citation>
    <scope>NUCLEOTIDE SEQUENCE [LARGE SCALE GENOMIC DNA]</scope>
    <source>
        <strain evidence="5 6">R-40</strain>
    </source>
</reference>
<dbReference type="RefSeq" id="WP_338435486.1">
    <property type="nucleotide sequence ID" value="NZ_JAUYVH010000001.1"/>
</dbReference>